<dbReference type="OMA" id="HFSESNH"/>
<dbReference type="Pfam" id="PF00888">
    <property type="entry name" value="Cullin"/>
    <property type="match status" value="1"/>
</dbReference>
<keyword evidence="2" id="KW-1017">Isopeptide bond</keyword>
<dbReference type="InterPro" id="IPR001373">
    <property type="entry name" value="Cullin_N"/>
</dbReference>
<dbReference type="InterPro" id="IPR016157">
    <property type="entry name" value="Cullin_CS"/>
</dbReference>
<name>D2VXB3_NAEGR</name>
<dbReference type="InterPro" id="IPR019559">
    <property type="entry name" value="Cullin_neddylation_domain"/>
</dbReference>
<dbReference type="GeneID" id="8858091"/>
<dbReference type="InParanoid" id="D2VXB3"/>
<dbReference type="Gene3D" id="1.20.1310.10">
    <property type="entry name" value="Cullin Repeats"/>
    <property type="match status" value="4"/>
</dbReference>
<gene>
    <name evidence="7" type="ORF">NAEGRDRAFT_81582</name>
</gene>
<evidence type="ECO:0000256" key="3">
    <source>
        <dbReference type="ARBA" id="ARBA00022843"/>
    </source>
</evidence>
<evidence type="ECO:0000256" key="2">
    <source>
        <dbReference type="ARBA" id="ARBA00022499"/>
    </source>
</evidence>
<dbReference type="InterPro" id="IPR045093">
    <property type="entry name" value="Cullin"/>
</dbReference>
<dbReference type="Gene3D" id="1.10.10.10">
    <property type="entry name" value="Winged helix-like DNA-binding domain superfamily/Winged helix DNA-binding domain"/>
    <property type="match status" value="1"/>
</dbReference>
<sequence>MITKQSTNQQAPRRRTRATLAIKSVDFNKLWISLEYDLAQVLTDPLNATLKNDTEKLHNIVYKLSTGQCFNLPDGSILSQNPHSPSIPQDGDIQPYTLYFMLKRLISNHLKLFISKLNNLTGIPLLKQYFTLWNNYLIACDFIMKVFHYLNSDWITEQEIKRKSKANQPEKYTERSANQIVHFSESNHVCNTKLTCLLLWREWFFERCENLSKPLGYQEADSPLIEEKEVTFDKFGFYDVIMKIIEMDRNYNNPYLKNSFCVEEFYPILKSVIGSLLYLSLDSEEDFYFSVKYKYYPSMNLFESLNVHIEDYYSKILDQTMTWKYPIFYLYDFERIFLETSKRYYCAEIDSLLITYLSGENHHDSVRKYIQHVSARLDQETNKNILHYLPQITRDNIQKIMCDLFIEGIKENMSSLNFILSDIEAWINEPEVYKDNLELLYKVITKSNRKIALNELGTRIRNRILFSLNSDMRKVKMISQDTYDPIQFIDVIIDNYNIFSSIIRQYFSNNYELNICKDKTFKEFFNNAPIFTSDPNMKCAEYLSRYINHLLKGSSRPTLNCYSDNLDIESRMDYAVYLCRLLNDVDVFIQYYKVLLAKRLLIFKYEGEATQEELEYTMITKLKKVCTFGHIYKIQTMLNDLNNAKSLAERFTKWNENGEARIQFTAKVLTKGYWPLNNSSLITPSNAFCIPTTISERMNSFTEYYSKLYNGRHLTWLNILSKGVVRGHFTNSSMPYYDITVSLIQLSIFLQFNNGENSKTIQDLSLAVGIPIEELIQTLVPIINFKIFTSSSAITSLDQSSIITINDSFNYQRNKISLFQHSIKQYYEEGKSNPANQKILAQIKEDRKYTLQAAIVRILKTRKQIEHKQLVNLLLAQLSSNFKPTNSDIKRAIDSLLQQEYIKRVSEDSSWYQYIA</sequence>
<comment type="similarity">
    <text evidence="1 4 5">Belongs to the cullin family.</text>
</comment>
<evidence type="ECO:0000256" key="4">
    <source>
        <dbReference type="PROSITE-ProRule" id="PRU00330"/>
    </source>
</evidence>
<dbReference type="InterPro" id="IPR016159">
    <property type="entry name" value="Cullin_repeat-like_dom_sf"/>
</dbReference>
<evidence type="ECO:0000259" key="6">
    <source>
        <dbReference type="PROSITE" id="PS50069"/>
    </source>
</evidence>
<dbReference type="EMBL" id="GG738906">
    <property type="protein sequence ID" value="EFC38599.1"/>
    <property type="molecule type" value="Genomic_DNA"/>
</dbReference>
<dbReference type="Gene3D" id="3.30.230.130">
    <property type="entry name" value="Cullin, Chain C, Domain 2"/>
    <property type="match status" value="1"/>
</dbReference>
<organism evidence="8">
    <name type="scientific">Naegleria gruberi</name>
    <name type="common">Amoeba</name>
    <dbReference type="NCBI Taxonomy" id="5762"/>
    <lineage>
        <taxon>Eukaryota</taxon>
        <taxon>Discoba</taxon>
        <taxon>Heterolobosea</taxon>
        <taxon>Tetramitia</taxon>
        <taxon>Eutetramitia</taxon>
        <taxon>Vahlkampfiidae</taxon>
        <taxon>Naegleria</taxon>
    </lineage>
</organism>
<evidence type="ECO:0000256" key="1">
    <source>
        <dbReference type="ARBA" id="ARBA00006019"/>
    </source>
</evidence>
<dbReference type="InterPro" id="IPR059120">
    <property type="entry name" value="Cullin-like_AB"/>
</dbReference>
<feature type="domain" description="Cullin family profile" evidence="6">
    <location>
        <begin position="538"/>
        <end position="783"/>
    </location>
</feature>
<dbReference type="FunFam" id="1.10.10.10:FF:000014">
    <property type="entry name" value="Cullin 1"/>
    <property type="match status" value="1"/>
</dbReference>
<accession>D2VXB3</accession>
<dbReference type="SMART" id="SM00884">
    <property type="entry name" value="Cullin_Nedd8"/>
    <property type="match status" value="1"/>
</dbReference>
<dbReference type="AlphaFoldDB" id="D2VXB3"/>
<dbReference type="Proteomes" id="UP000006671">
    <property type="component" value="Unassembled WGS sequence"/>
</dbReference>
<dbReference type="PROSITE" id="PS01256">
    <property type="entry name" value="CULLIN_1"/>
    <property type="match status" value="1"/>
</dbReference>
<keyword evidence="3" id="KW-0832">Ubl conjugation</keyword>
<dbReference type="PANTHER" id="PTHR11932">
    <property type="entry name" value="CULLIN"/>
    <property type="match status" value="1"/>
</dbReference>
<keyword evidence="8" id="KW-1185">Reference proteome</keyword>
<reference evidence="7 8" key="1">
    <citation type="journal article" date="2010" name="Cell">
        <title>The genome of Naegleria gruberi illuminates early eukaryotic versatility.</title>
        <authorList>
            <person name="Fritz-Laylin L.K."/>
            <person name="Prochnik S.E."/>
            <person name="Ginger M.L."/>
            <person name="Dacks J.B."/>
            <person name="Carpenter M.L."/>
            <person name="Field M.C."/>
            <person name="Kuo A."/>
            <person name="Paredez A."/>
            <person name="Chapman J."/>
            <person name="Pham J."/>
            <person name="Shu S."/>
            <person name="Neupane R."/>
            <person name="Cipriano M."/>
            <person name="Mancuso J."/>
            <person name="Tu H."/>
            <person name="Salamov A."/>
            <person name="Lindquist E."/>
            <person name="Shapiro H."/>
            <person name="Lucas S."/>
            <person name="Grigoriev I.V."/>
            <person name="Cande W.Z."/>
            <person name="Fulton C."/>
            <person name="Rokhsar D.S."/>
            <person name="Dawson S.C."/>
        </authorList>
    </citation>
    <scope>NUCLEOTIDE SEQUENCE [LARGE SCALE GENOMIC DNA]</scope>
    <source>
        <strain evidence="7 8">NEG-M</strain>
    </source>
</reference>
<dbReference type="InterPro" id="IPR036390">
    <property type="entry name" value="WH_DNA-bd_sf"/>
</dbReference>
<dbReference type="SMART" id="SM00182">
    <property type="entry name" value="CULLIN"/>
    <property type="match status" value="1"/>
</dbReference>
<dbReference type="GO" id="GO:0031625">
    <property type="term" value="F:ubiquitin protein ligase binding"/>
    <property type="evidence" value="ECO:0007669"/>
    <property type="project" value="InterPro"/>
</dbReference>
<dbReference type="InterPro" id="IPR036317">
    <property type="entry name" value="Cullin_homology_sf"/>
</dbReference>
<dbReference type="STRING" id="5762.D2VXB3"/>
<proteinExistence type="inferred from homology"/>
<dbReference type="SUPFAM" id="SSF75632">
    <property type="entry name" value="Cullin homology domain"/>
    <property type="match status" value="1"/>
</dbReference>
<dbReference type="KEGG" id="ngr:NAEGRDRAFT_81582"/>
<dbReference type="eggNOG" id="KOG2166">
    <property type="taxonomic scope" value="Eukaryota"/>
</dbReference>
<dbReference type="SUPFAM" id="SSF46785">
    <property type="entry name" value="Winged helix' DNA-binding domain"/>
    <property type="match status" value="1"/>
</dbReference>
<dbReference type="GO" id="GO:0031461">
    <property type="term" value="C:cullin-RING ubiquitin ligase complex"/>
    <property type="evidence" value="ECO:0007669"/>
    <property type="project" value="InterPro"/>
</dbReference>
<dbReference type="VEuPathDB" id="AmoebaDB:NAEGRDRAFT_81582"/>
<dbReference type="InterPro" id="IPR016158">
    <property type="entry name" value="Cullin_homology"/>
</dbReference>
<evidence type="ECO:0000313" key="8">
    <source>
        <dbReference type="Proteomes" id="UP000006671"/>
    </source>
</evidence>
<dbReference type="SUPFAM" id="SSF74788">
    <property type="entry name" value="Cullin repeat-like"/>
    <property type="match status" value="1"/>
</dbReference>
<dbReference type="OrthoDB" id="27073at2759"/>
<dbReference type="PROSITE" id="PS50069">
    <property type="entry name" value="CULLIN_2"/>
    <property type="match status" value="1"/>
</dbReference>
<dbReference type="InterPro" id="IPR036388">
    <property type="entry name" value="WH-like_DNA-bd_sf"/>
</dbReference>
<protein>
    <submittedName>
        <fullName evidence="7">Predicted protein</fullName>
    </submittedName>
</protein>
<dbReference type="GO" id="GO:0006511">
    <property type="term" value="P:ubiquitin-dependent protein catabolic process"/>
    <property type="evidence" value="ECO:0007669"/>
    <property type="project" value="InterPro"/>
</dbReference>
<evidence type="ECO:0000313" key="7">
    <source>
        <dbReference type="EMBL" id="EFC38599.1"/>
    </source>
</evidence>
<dbReference type="Pfam" id="PF10557">
    <property type="entry name" value="Cullin_Nedd8"/>
    <property type="match status" value="1"/>
</dbReference>
<dbReference type="RefSeq" id="XP_002671343.1">
    <property type="nucleotide sequence ID" value="XM_002671297.1"/>
</dbReference>
<dbReference type="Pfam" id="PF26557">
    <property type="entry name" value="Cullin_AB"/>
    <property type="match status" value="1"/>
</dbReference>
<evidence type="ECO:0000256" key="5">
    <source>
        <dbReference type="RuleBase" id="RU003829"/>
    </source>
</evidence>